<dbReference type="SUPFAM" id="SSF56601">
    <property type="entry name" value="beta-lactamase/transpeptidase-like"/>
    <property type="match status" value="1"/>
</dbReference>
<dbReference type="Gene3D" id="3.40.710.10">
    <property type="entry name" value="DD-peptidase/beta-lactamase superfamily"/>
    <property type="match status" value="1"/>
</dbReference>
<dbReference type="Pfam" id="PF00144">
    <property type="entry name" value="Beta-lactamase"/>
    <property type="match status" value="1"/>
</dbReference>
<reference evidence="2 3" key="1">
    <citation type="submission" date="2023-04" db="EMBL/GenBank/DDBJ databases">
        <title>Draft genome sequence of Saccharopolyspora sp. TS4A08 isolated from sweet potato rhizospheric soil.</title>
        <authorList>
            <person name="Suksaard P."/>
            <person name="Duangmal K."/>
        </authorList>
    </citation>
    <scope>NUCLEOTIDE SEQUENCE [LARGE SCALE GENOMIC DNA]</scope>
    <source>
        <strain evidence="2 3">TS4A08</strain>
    </source>
</reference>
<organism evidence="2 3">
    <name type="scientific">Saccharopolyspora ipomoeae</name>
    <dbReference type="NCBI Taxonomy" id="3042027"/>
    <lineage>
        <taxon>Bacteria</taxon>
        <taxon>Bacillati</taxon>
        <taxon>Actinomycetota</taxon>
        <taxon>Actinomycetes</taxon>
        <taxon>Pseudonocardiales</taxon>
        <taxon>Pseudonocardiaceae</taxon>
        <taxon>Saccharopolyspora</taxon>
    </lineage>
</organism>
<evidence type="ECO:0000313" key="2">
    <source>
        <dbReference type="EMBL" id="MDI2027063.1"/>
    </source>
</evidence>
<evidence type="ECO:0000313" key="3">
    <source>
        <dbReference type="Proteomes" id="UP001237595"/>
    </source>
</evidence>
<gene>
    <name evidence="2" type="ORF">QFW96_00505</name>
</gene>
<dbReference type="EC" id="3.1.1.103" evidence="2"/>
<protein>
    <submittedName>
        <fullName evidence="2">Serine hydrolase domain-containing protein</fullName>
        <ecNumber evidence="2">3.1.1.103</ecNumber>
    </submittedName>
</protein>
<dbReference type="PANTHER" id="PTHR43319">
    <property type="entry name" value="BETA-LACTAMASE-RELATED"/>
    <property type="match status" value="1"/>
</dbReference>
<proteinExistence type="predicted"/>
<dbReference type="GO" id="GO:0016787">
    <property type="term" value="F:hydrolase activity"/>
    <property type="evidence" value="ECO:0007669"/>
    <property type="project" value="UniProtKB-KW"/>
</dbReference>
<keyword evidence="3" id="KW-1185">Reference proteome</keyword>
<name>A0ABT6PGD5_9PSEU</name>
<dbReference type="InterPro" id="IPR001466">
    <property type="entry name" value="Beta-lactam-related"/>
</dbReference>
<dbReference type="RefSeq" id="WP_281453452.1">
    <property type="nucleotide sequence ID" value="NZ_JASAOF010000001.1"/>
</dbReference>
<evidence type="ECO:0000259" key="1">
    <source>
        <dbReference type="Pfam" id="PF00144"/>
    </source>
</evidence>
<keyword evidence="2" id="KW-0378">Hydrolase</keyword>
<sequence>MMNGTPMMNGHCAPRFAPLRDLLERRLADGDERGASLCVIQDGETVVDLWAGEASEGVPWESDTLVNTFSVTKTMLALVVLSLADSGELDLDAPVARYWPEFAEKGKSGVLVRHVLGHTSGLPGWDATMTVEDLYDTRRAAALLAAQEPWFAPGDGSGYQAISHGHLLGELVLRATGSTAGELLRTRFAEPLEADYWLGAPESVDARVARLKSPPHAPELGEFGQRALLNPVLSMKVTTTREFLGAELGGFNGQGNARSVARMQSPISHGGEIGGRRYLSPQVIERIFEVQSDSRDRVLGHRIPFGMGYALPTPNLMPTPSGRICWWVGHGGAVVVNDLDRRTTLAYAMNKMAAELVGAAKTRDYVRATYECLGS</sequence>
<dbReference type="EMBL" id="JASAOF010000001">
    <property type="protein sequence ID" value="MDI2027063.1"/>
    <property type="molecule type" value="Genomic_DNA"/>
</dbReference>
<dbReference type="InterPro" id="IPR052907">
    <property type="entry name" value="Beta-lactamase/esterase"/>
</dbReference>
<dbReference type="Proteomes" id="UP001237595">
    <property type="component" value="Unassembled WGS sequence"/>
</dbReference>
<dbReference type="InterPro" id="IPR012338">
    <property type="entry name" value="Beta-lactam/transpept-like"/>
</dbReference>
<accession>A0ABT6PGD5</accession>
<dbReference type="PANTHER" id="PTHR43319:SF3">
    <property type="entry name" value="BETA-LACTAMASE-RELATED DOMAIN-CONTAINING PROTEIN"/>
    <property type="match status" value="1"/>
</dbReference>
<feature type="domain" description="Beta-lactamase-related" evidence="1">
    <location>
        <begin position="19"/>
        <end position="354"/>
    </location>
</feature>
<comment type="caution">
    <text evidence="2">The sequence shown here is derived from an EMBL/GenBank/DDBJ whole genome shotgun (WGS) entry which is preliminary data.</text>
</comment>